<reference evidence="2 3" key="1">
    <citation type="submission" date="2017-06" db="EMBL/GenBank/DDBJ databases">
        <authorList>
            <person name="Kim H.J."/>
            <person name="Triplett B.A."/>
        </authorList>
    </citation>
    <scope>NUCLEOTIDE SEQUENCE [LARGE SCALE GENOMIC DNA]</scope>
    <source>
        <strain evidence="2 3">U15</strain>
    </source>
</reference>
<dbReference type="EMBL" id="FZOT01000001">
    <property type="protein sequence ID" value="SNS16050.1"/>
    <property type="molecule type" value="Genomic_DNA"/>
</dbReference>
<evidence type="ECO:0000313" key="2">
    <source>
        <dbReference type="EMBL" id="SNS16050.1"/>
    </source>
</evidence>
<keyword evidence="3" id="KW-1185">Reference proteome</keyword>
<gene>
    <name evidence="2" type="ORF">SAMN06265795_101299</name>
</gene>
<sequence>MPTRFVIVCLLLTLAGCANQQPPPAMPAAAPAPAPAPRAEDEQAQAILAAFREDIAACQAFTAAAKGDPGFIDAFLAEDRRRAQPTAAFLAQSPKASDPAYRYVLSHQHYLDIGVDYHGMPWAASWVEGQAIYCAPTFRRLDEIEALGETGAGWEVRRFFLDKALAGLGRPTDPIADGRLDDRTFESLVQDAARRYRGPLQPAFRSWLQQAVARLEQQRQDSPGADRRSARASQSAVGRRIAFLRGLHPAMESSGF</sequence>
<organism evidence="2 3">
    <name type="scientific">Noviherbaspirillum humi</name>
    <dbReference type="NCBI Taxonomy" id="1688639"/>
    <lineage>
        <taxon>Bacteria</taxon>
        <taxon>Pseudomonadati</taxon>
        <taxon>Pseudomonadota</taxon>
        <taxon>Betaproteobacteria</taxon>
        <taxon>Burkholderiales</taxon>
        <taxon>Oxalobacteraceae</taxon>
        <taxon>Noviherbaspirillum</taxon>
    </lineage>
</organism>
<dbReference type="RefSeq" id="WP_089397514.1">
    <property type="nucleotide sequence ID" value="NZ_FZOT01000001.1"/>
</dbReference>
<name>A0A239C7G4_9BURK</name>
<evidence type="ECO:0000313" key="3">
    <source>
        <dbReference type="Proteomes" id="UP000198284"/>
    </source>
</evidence>
<protein>
    <submittedName>
        <fullName evidence="2">Uncharacterized protein</fullName>
    </submittedName>
</protein>
<proteinExistence type="predicted"/>
<dbReference type="PROSITE" id="PS51257">
    <property type="entry name" value="PROKAR_LIPOPROTEIN"/>
    <property type="match status" value="1"/>
</dbReference>
<dbReference type="Proteomes" id="UP000198284">
    <property type="component" value="Unassembled WGS sequence"/>
</dbReference>
<keyword evidence="1" id="KW-0732">Signal</keyword>
<feature type="chain" id="PRO_5012714926" evidence="1">
    <location>
        <begin position="21"/>
        <end position="256"/>
    </location>
</feature>
<dbReference type="AlphaFoldDB" id="A0A239C7G4"/>
<accession>A0A239C7G4</accession>
<evidence type="ECO:0000256" key="1">
    <source>
        <dbReference type="SAM" id="SignalP"/>
    </source>
</evidence>
<feature type="signal peptide" evidence="1">
    <location>
        <begin position="1"/>
        <end position="20"/>
    </location>
</feature>